<feature type="chain" id="PRO_5047461434" evidence="2">
    <location>
        <begin position="32"/>
        <end position="384"/>
    </location>
</feature>
<comment type="caution">
    <text evidence="3">The sequence shown here is derived from an EMBL/GenBank/DDBJ whole genome shotgun (WGS) entry which is preliminary data.</text>
</comment>
<dbReference type="PROSITE" id="PS51257">
    <property type="entry name" value="PROKAR_LIPOPROTEIN"/>
    <property type="match status" value="1"/>
</dbReference>
<evidence type="ECO:0000256" key="1">
    <source>
        <dbReference type="ARBA" id="ARBA00007068"/>
    </source>
</evidence>
<dbReference type="RefSeq" id="WP_272168646.1">
    <property type="nucleotide sequence ID" value="NZ_JAQOSL010000004.1"/>
</dbReference>
<gene>
    <name evidence="3" type="ORF">ACFQGO_02145</name>
</gene>
<comment type="similarity">
    <text evidence="1">Belongs to the peptidase S58 family.</text>
</comment>
<proteinExistence type="inferred from homology"/>
<reference evidence="4" key="1">
    <citation type="journal article" date="2019" name="Int. J. Syst. Evol. Microbiol.">
        <title>The Global Catalogue of Microorganisms (GCM) 10K type strain sequencing project: providing services to taxonomists for standard genome sequencing and annotation.</title>
        <authorList>
            <consortium name="The Broad Institute Genomics Platform"/>
            <consortium name="The Broad Institute Genome Sequencing Center for Infectious Disease"/>
            <person name="Wu L."/>
            <person name="Ma J."/>
        </authorList>
    </citation>
    <scope>NUCLEOTIDE SEQUENCE [LARGE SCALE GENOMIC DNA]</scope>
    <source>
        <strain evidence="4">JCM 9918</strain>
    </source>
</reference>
<keyword evidence="2" id="KW-0732">Signal</keyword>
<dbReference type="EMBL" id="JBHSNZ010000001">
    <property type="protein sequence ID" value="MFC5806324.1"/>
    <property type="molecule type" value="Genomic_DNA"/>
</dbReference>
<dbReference type="InterPro" id="IPR016117">
    <property type="entry name" value="ArgJ-like_dom_sf"/>
</dbReference>
<evidence type="ECO:0000313" key="4">
    <source>
        <dbReference type="Proteomes" id="UP001596112"/>
    </source>
</evidence>
<dbReference type="InterPro" id="IPR005321">
    <property type="entry name" value="Peptidase_S58_DmpA"/>
</dbReference>
<sequence>MVSANTRLLAMGSVCAVAASCLVLGAEASQAAGRTRTTTAAPVPGPLNAITDVPGIRVGQVQSTRPPYLTGSTVVHMPDKPIVGVDVRGGSPGTWTTDTLDPVNANPGVDALVLTGGSDWGLDVGVGAMHWLEDRKGVSLPIVPGAVIYDIGRGGSDRARPTASWGYRAMEAAEDGPVRQGTVGAGTGALAAASTLKGGVGTASVTLADGTVVGALVVVNALGSPVDPRDCTLLGAALGIGDEFAGLRRPSRAECRPVPGTPQAGADRGRNTTIAVVATSAGMDNAALTRMAAAAQDGLARAINPSHTLSDGDTIFSVSTGTGRRLSNDEPDDTGALTLIGSAAADTLSRAVAHAVLEATSVRQYKSYCDTYPSACTHLRRKQP</sequence>
<organism evidence="3 4">
    <name type="scientific">Streptomyces heilongjiangensis</name>
    <dbReference type="NCBI Taxonomy" id="945052"/>
    <lineage>
        <taxon>Bacteria</taxon>
        <taxon>Bacillati</taxon>
        <taxon>Actinomycetota</taxon>
        <taxon>Actinomycetes</taxon>
        <taxon>Kitasatosporales</taxon>
        <taxon>Streptomycetaceae</taxon>
        <taxon>Streptomyces</taxon>
    </lineage>
</organism>
<dbReference type="Gene3D" id="3.60.70.12">
    <property type="entry name" value="L-amino peptidase D-ALA esterase/amidase"/>
    <property type="match status" value="1"/>
</dbReference>
<evidence type="ECO:0000256" key="2">
    <source>
        <dbReference type="SAM" id="SignalP"/>
    </source>
</evidence>
<name>A0ABW1AZP8_9ACTN</name>
<accession>A0ABW1AZP8</accession>
<dbReference type="PANTHER" id="PTHR36512">
    <property type="entry name" value="D-AMINOPEPTIDASE"/>
    <property type="match status" value="1"/>
</dbReference>
<dbReference type="SUPFAM" id="SSF56266">
    <property type="entry name" value="DmpA/ArgJ-like"/>
    <property type="match status" value="1"/>
</dbReference>
<dbReference type="Proteomes" id="UP001596112">
    <property type="component" value="Unassembled WGS sequence"/>
</dbReference>
<dbReference type="PANTHER" id="PTHR36512:SF3">
    <property type="entry name" value="BLR5678 PROTEIN"/>
    <property type="match status" value="1"/>
</dbReference>
<evidence type="ECO:0000313" key="3">
    <source>
        <dbReference type="EMBL" id="MFC5806324.1"/>
    </source>
</evidence>
<keyword evidence="4" id="KW-1185">Reference proteome</keyword>
<dbReference type="CDD" id="cd02252">
    <property type="entry name" value="nylC_like"/>
    <property type="match status" value="1"/>
</dbReference>
<feature type="signal peptide" evidence="2">
    <location>
        <begin position="1"/>
        <end position="31"/>
    </location>
</feature>
<protein>
    <submittedName>
        <fullName evidence="3">P1 family peptidase</fullName>
    </submittedName>
</protein>
<dbReference type="Pfam" id="PF03576">
    <property type="entry name" value="Peptidase_S58"/>
    <property type="match status" value="1"/>
</dbReference>